<feature type="chain" id="PRO_5001666899" evidence="14">
    <location>
        <begin position="35"/>
        <end position="1129"/>
    </location>
</feature>
<dbReference type="Proteomes" id="UP000027661">
    <property type="component" value="Unassembled WGS sequence"/>
</dbReference>
<name>A0A069SU69_PHOVU</name>
<dbReference type="InterPro" id="IPR000531">
    <property type="entry name" value="Beta-barrel_TonB"/>
</dbReference>
<dbReference type="SUPFAM" id="SSF56935">
    <property type="entry name" value="Porins"/>
    <property type="match status" value="1"/>
</dbReference>
<evidence type="ECO:0000256" key="3">
    <source>
        <dbReference type="ARBA" id="ARBA00022452"/>
    </source>
</evidence>
<dbReference type="PANTHER" id="PTHR30069">
    <property type="entry name" value="TONB-DEPENDENT OUTER MEMBRANE RECEPTOR"/>
    <property type="match status" value="1"/>
</dbReference>
<accession>A0A069SU69</accession>
<dbReference type="FunFam" id="2.170.130.10:FF:000008">
    <property type="entry name" value="SusC/RagA family TonB-linked outer membrane protein"/>
    <property type="match status" value="1"/>
</dbReference>
<dbReference type="InterPro" id="IPR039426">
    <property type="entry name" value="TonB-dep_rcpt-like"/>
</dbReference>
<comment type="subcellular location">
    <subcellularLocation>
        <location evidence="1 12">Cell outer membrane</location>
        <topology evidence="1 12">Multi-pass membrane protein</topology>
    </subcellularLocation>
</comment>
<proteinExistence type="inferred from homology"/>
<feature type="signal peptide" evidence="14">
    <location>
        <begin position="1"/>
        <end position="34"/>
    </location>
</feature>
<dbReference type="RefSeq" id="WP_032952483.1">
    <property type="nucleotide sequence ID" value="NZ_JNHM01000012.1"/>
</dbReference>
<dbReference type="SMART" id="SM00965">
    <property type="entry name" value="STN"/>
    <property type="match status" value="1"/>
</dbReference>
<gene>
    <name evidence="16" type="ORF">M099_0836</name>
</gene>
<dbReference type="AlphaFoldDB" id="A0A069SU69"/>
<dbReference type="Gene3D" id="2.40.170.20">
    <property type="entry name" value="TonB-dependent receptor, beta-barrel domain"/>
    <property type="match status" value="1"/>
</dbReference>
<dbReference type="PANTHER" id="PTHR30069:SF29">
    <property type="entry name" value="HEMOGLOBIN AND HEMOGLOBIN-HAPTOGLOBIN-BINDING PROTEIN 1-RELATED"/>
    <property type="match status" value="1"/>
</dbReference>
<keyword evidence="4" id="KW-0406">Ion transport</keyword>
<dbReference type="Pfam" id="PF13715">
    <property type="entry name" value="CarbopepD_reg_2"/>
    <property type="match status" value="1"/>
</dbReference>
<keyword evidence="2 12" id="KW-0813">Transport</keyword>
<evidence type="ECO:0000256" key="4">
    <source>
        <dbReference type="ARBA" id="ARBA00022496"/>
    </source>
</evidence>
<keyword evidence="6 14" id="KW-0732">Signal</keyword>
<dbReference type="PROSITE" id="PS52016">
    <property type="entry name" value="TONB_DEPENDENT_REC_3"/>
    <property type="match status" value="1"/>
</dbReference>
<evidence type="ECO:0000256" key="1">
    <source>
        <dbReference type="ARBA" id="ARBA00004571"/>
    </source>
</evidence>
<dbReference type="Pfam" id="PF07660">
    <property type="entry name" value="STN"/>
    <property type="match status" value="1"/>
</dbReference>
<evidence type="ECO:0000256" key="9">
    <source>
        <dbReference type="ARBA" id="ARBA00023136"/>
    </source>
</evidence>
<dbReference type="EMBL" id="JNHM01000012">
    <property type="protein sequence ID" value="KDS55540.1"/>
    <property type="molecule type" value="Genomic_DNA"/>
</dbReference>
<dbReference type="Gene3D" id="2.170.130.10">
    <property type="entry name" value="TonB-dependent receptor, plug domain"/>
    <property type="match status" value="1"/>
</dbReference>
<dbReference type="GO" id="GO:0044718">
    <property type="term" value="P:siderophore transmembrane transport"/>
    <property type="evidence" value="ECO:0007669"/>
    <property type="project" value="TreeGrafter"/>
</dbReference>
<feature type="domain" description="Secretin/TonB short N-terminal" evidence="15">
    <location>
        <begin position="66"/>
        <end position="117"/>
    </location>
</feature>
<keyword evidence="9 12" id="KW-0472">Membrane</keyword>
<dbReference type="Pfam" id="PF07715">
    <property type="entry name" value="Plug"/>
    <property type="match status" value="1"/>
</dbReference>
<evidence type="ECO:0000313" key="17">
    <source>
        <dbReference type="Proteomes" id="UP000027661"/>
    </source>
</evidence>
<dbReference type="PATRIC" id="fig|1339352.3.peg.809"/>
<evidence type="ECO:0000256" key="11">
    <source>
        <dbReference type="ARBA" id="ARBA00023237"/>
    </source>
</evidence>
<dbReference type="Gene3D" id="2.60.40.1120">
    <property type="entry name" value="Carboxypeptidase-like, regulatory domain"/>
    <property type="match status" value="1"/>
</dbReference>
<dbReference type="InterPro" id="IPR011662">
    <property type="entry name" value="Secretin/TonB_short_N"/>
</dbReference>
<evidence type="ECO:0000256" key="5">
    <source>
        <dbReference type="ARBA" id="ARBA00022692"/>
    </source>
</evidence>
<dbReference type="Gene3D" id="3.55.50.30">
    <property type="match status" value="1"/>
</dbReference>
<dbReference type="InterPro" id="IPR012910">
    <property type="entry name" value="Plug_dom"/>
</dbReference>
<organism evidence="16 17">
    <name type="scientific">Phocaeicola vulgatus str. 3975 RP4</name>
    <dbReference type="NCBI Taxonomy" id="1339352"/>
    <lineage>
        <taxon>Bacteria</taxon>
        <taxon>Pseudomonadati</taxon>
        <taxon>Bacteroidota</taxon>
        <taxon>Bacteroidia</taxon>
        <taxon>Bacteroidales</taxon>
        <taxon>Bacteroidaceae</taxon>
        <taxon>Phocaeicola</taxon>
    </lineage>
</organism>
<evidence type="ECO:0000259" key="15">
    <source>
        <dbReference type="SMART" id="SM00965"/>
    </source>
</evidence>
<dbReference type="SUPFAM" id="SSF49464">
    <property type="entry name" value="Carboxypeptidase regulatory domain-like"/>
    <property type="match status" value="1"/>
</dbReference>
<dbReference type="InterPro" id="IPR023997">
    <property type="entry name" value="TonB-dep_OMP_SusC/RagA_CS"/>
</dbReference>
<dbReference type="InterPro" id="IPR008969">
    <property type="entry name" value="CarboxyPept-like_regulatory"/>
</dbReference>
<dbReference type="GO" id="GO:0015344">
    <property type="term" value="F:siderophore uptake transmembrane transporter activity"/>
    <property type="evidence" value="ECO:0007669"/>
    <property type="project" value="TreeGrafter"/>
</dbReference>
<reference evidence="16 17" key="1">
    <citation type="submission" date="2014-04" db="EMBL/GenBank/DDBJ databases">
        <authorList>
            <person name="Sears C."/>
            <person name="Carroll K."/>
            <person name="Sack B.R."/>
            <person name="Qadri F."/>
            <person name="Myers L.L."/>
            <person name="Chung G.-T."/>
            <person name="Escheverria P."/>
            <person name="Fraser C.M."/>
            <person name="Sadzewicz L."/>
            <person name="Shefchek K.A."/>
            <person name="Tallon L."/>
            <person name="Das S.P."/>
            <person name="Daugherty S."/>
            <person name="Mongodin E.F."/>
        </authorList>
    </citation>
    <scope>NUCLEOTIDE SEQUENCE [LARGE SCALE GENOMIC DNA]</scope>
    <source>
        <strain evidence="16 17">3975 RP4</strain>
    </source>
</reference>
<evidence type="ECO:0000313" key="16">
    <source>
        <dbReference type="EMBL" id="KDS55540.1"/>
    </source>
</evidence>
<protein>
    <submittedName>
        <fullName evidence="16">TonB-linked outer membrane, SusC/RagA family protein</fullName>
    </submittedName>
</protein>
<evidence type="ECO:0000256" key="10">
    <source>
        <dbReference type="ARBA" id="ARBA00023170"/>
    </source>
</evidence>
<keyword evidence="3 12" id="KW-1134">Transmembrane beta strand</keyword>
<sequence>MDKKHNYTNHGKSSKRLWITFLFFCIITTGFMQAANKVFAQATVTASFKNATLSEILWEIQRQTDFTFVYSTNDVKQIKVQNLNVNNEKIANVLDKCLMNSGLTYSVHNGVIAIKQIEEKESAVPQQKTTLTGTVLDETGEPIIGANILVKGTTNGTTTDLDGHFSLDVDRIPATLIISYIGYGKQEIKATAGKILKVVMAPDNNVMEEVVVTGYGTFKKSAYAGSASTVKTGELKDLPVVSFSSLLEGNAPGVQVTSSSGQPGASTSIRIRGMGSFNASNSPLYVIDGVPVQSGSVAATSSDSGFDIMSTLNNSDIENITVIKDAAAASLYGSRAANGVILISTKKGKSGKAQISLKADWGSNDFAMDYRPVMGGEERREYIYNGLILYQQRKLADKNPNISEEELMSQSKTYADGQIDKYAPIPWCGFTDWNKELFQKGHHSTYEASLAGGSDKFKYYSSLSYMKQNGIVQGSGLERVTGRLNADFSATDKLTVGAKILFSNVNQSVYDEGFTYTSPFYSSRNWATPSDPVYNEDGSWNRKFIRKANDRNPKLSAEYDYKHEKMLRAFNTLYAEYEIIKNLKFKTTFSYDYTTVKGEKWYDPRTSNGEDENGEVVKRIREYKKMVWSNTLSYLTTFNNIHHLDFLAGYEIDDTYNDYLSGEAYNFTTPDKHAISNGMKTVSVGGSDSRYRLVSYLSRLNYDYKNKYYLGASFRVDGSSRLHRNNRWGTFWSVSGAWRTIEEEFMQPVKDWLTDLRIRASYGVNGTLPSDYFGYMGLSSISGGYLEQPGIQMSQIANPNLKWETNYNMNIGLDFGFWDRLNFTIEYYTRTTKNLLMDCPVSMTTGFSSYLMNIGEVKNKGIELTINSTNIKIKDFNWNTTFNLGHNSNKVVKLDGEQTQIVSGTQIHKVGSSYRTFYVQEFAGINPETGNPLFYTNELDENGNYIKEITENSKNAQFIPYKHAEPTVNGGISNSLRYKWLDLNFLFSYQFGGYSYDTWAQKTEHGGYDSYANIPTYYRDSWKKPGDQTNIEVYMPGKSSSVSMHKITSSRRIHSTDYFRLKNITFGITLPKEWTNKINIGNVRFYASASNLWTWAAYDNYDPEAVSAGSATQTTPPLKTVTFGLNINF</sequence>
<dbReference type="NCBIfam" id="TIGR04056">
    <property type="entry name" value="OMP_RagA_SusC"/>
    <property type="match status" value="1"/>
</dbReference>
<keyword evidence="5 12" id="KW-0812">Transmembrane</keyword>
<evidence type="ECO:0000256" key="13">
    <source>
        <dbReference type="RuleBase" id="RU003357"/>
    </source>
</evidence>
<dbReference type="InterPro" id="IPR023996">
    <property type="entry name" value="TonB-dep_OMP_SusC/RagA"/>
</dbReference>
<keyword evidence="7" id="KW-0408">Iron</keyword>
<evidence type="ECO:0000256" key="2">
    <source>
        <dbReference type="ARBA" id="ARBA00022448"/>
    </source>
</evidence>
<dbReference type="GO" id="GO:0009279">
    <property type="term" value="C:cell outer membrane"/>
    <property type="evidence" value="ECO:0007669"/>
    <property type="project" value="UniProtKB-SubCell"/>
</dbReference>
<keyword evidence="4" id="KW-0410">Iron transport</keyword>
<evidence type="ECO:0000256" key="8">
    <source>
        <dbReference type="ARBA" id="ARBA00023077"/>
    </source>
</evidence>
<dbReference type="InterPro" id="IPR036942">
    <property type="entry name" value="Beta-barrel_TonB_sf"/>
</dbReference>
<evidence type="ECO:0000256" key="6">
    <source>
        <dbReference type="ARBA" id="ARBA00022729"/>
    </source>
</evidence>
<evidence type="ECO:0000256" key="7">
    <source>
        <dbReference type="ARBA" id="ARBA00023004"/>
    </source>
</evidence>
<evidence type="ECO:0000256" key="14">
    <source>
        <dbReference type="SAM" id="SignalP"/>
    </source>
</evidence>
<evidence type="ECO:0000256" key="12">
    <source>
        <dbReference type="PROSITE-ProRule" id="PRU01360"/>
    </source>
</evidence>
<comment type="caution">
    <text evidence="16">The sequence shown here is derived from an EMBL/GenBank/DDBJ whole genome shotgun (WGS) entry which is preliminary data.</text>
</comment>
<keyword evidence="11 12" id="KW-0998">Cell outer membrane</keyword>
<dbReference type="Pfam" id="PF00593">
    <property type="entry name" value="TonB_dep_Rec_b-barrel"/>
    <property type="match status" value="1"/>
</dbReference>
<dbReference type="InterPro" id="IPR037066">
    <property type="entry name" value="Plug_dom_sf"/>
</dbReference>
<keyword evidence="10" id="KW-0675">Receptor</keyword>
<dbReference type="FunFam" id="2.60.40.1120:FF:000003">
    <property type="entry name" value="Outer membrane protein Omp121"/>
    <property type="match status" value="1"/>
</dbReference>
<comment type="similarity">
    <text evidence="12 13">Belongs to the TonB-dependent receptor family.</text>
</comment>
<keyword evidence="8 13" id="KW-0798">TonB box</keyword>
<dbReference type="NCBIfam" id="TIGR04057">
    <property type="entry name" value="SusC_RagA_signa"/>
    <property type="match status" value="1"/>
</dbReference>